<dbReference type="EMBL" id="JALJOS010000047">
    <property type="protein sequence ID" value="KAK9819441.1"/>
    <property type="molecule type" value="Genomic_DNA"/>
</dbReference>
<gene>
    <name evidence="5" type="ORF">WJX74_004711</name>
</gene>
<name>A0AAW1QDI5_9CHLO</name>
<dbReference type="GO" id="GO:0051117">
    <property type="term" value="F:ATPase binding"/>
    <property type="evidence" value="ECO:0007669"/>
    <property type="project" value="TreeGrafter"/>
</dbReference>
<evidence type="ECO:0000256" key="3">
    <source>
        <dbReference type="RuleBase" id="RU003567"/>
    </source>
</evidence>
<dbReference type="GO" id="GO:0009536">
    <property type="term" value="C:plastid"/>
    <property type="evidence" value="ECO:0007669"/>
    <property type="project" value="UniProtKB-ARBA"/>
</dbReference>
<proteinExistence type="inferred from homology"/>
<dbReference type="GO" id="GO:0004252">
    <property type="term" value="F:serine-type endopeptidase activity"/>
    <property type="evidence" value="ECO:0007669"/>
    <property type="project" value="InterPro"/>
</dbReference>
<evidence type="ECO:0000256" key="1">
    <source>
        <dbReference type="ARBA" id="ARBA00007039"/>
    </source>
</evidence>
<dbReference type="PANTHER" id="PTHR10381">
    <property type="entry name" value="ATP-DEPENDENT CLP PROTEASE PROTEOLYTIC SUBUNIT"/>
    <property type="match status" value="1"/>
</dbReference>
<comment type="caution">
    <text evidence="5">The sequence shown here is derived from an EMBL/GenBank/DDBJ whole genome shotgun (WGS) entry which is preliminary data.</text>
</comment>
<accession>A0AAW1QDI5</accession>
<dbReference type="SUPFAM" id="SSF52096">
    <property type="entry name" value="ClpP/crotonase"/>
    <property type="match status" value="1"/>
</dbReference>
<dbReference type="GO" id="GO:0004176">
    <property type="term" value="F:ATP-dependent peptidase activity"/>
    <property type="evidence" value="ECO:0007669"/>
    <property type="project" value="InterPro"/>
</dbReference>
<protein>
    <recommendedName>
        <fullName evidence="3">ATP-dependent Clp protease proteolytic subunit</fullName>
    </recommendedName>
</protein>
<dbReference type="GO" id="GO:0006515">
    <property type="term" value="P:protein quality control for misfolded or incompletely synthesized proteins"/>
    <property type="evidence" value="ECO:0007669"/>
    <property type="project" value="TreeGrafter"/>
</dbReference>
<dbReference type="Gene3D" id="3.90.226.10">
    <property type="entry name" value="2-enoyl-CoA Hydratase, Chain A, domain 1"/>
    <property type="match status" value="1"/>
</dbReference>
<dbReference type="InterPro" id="IPR023562">
    <property type="entry name" value="ClpP/TepA"/>
</dbReference>
<sequence>MAVSGFAAQQSKAAPCICGLKARTSRVSPAAAASRFSSVRNIGQQPTQRSSSCRRRPSQLSARHRLDVQAVIPQLSGDATEQTPPDLPSYLFKERIVYLGMSLVPAVTELMLAELLYLQYDSPTKPVFMYINSTGVTKGGEKLGYEAEAFAIYDTMRYIKPPVYTICVGNAFGEAAMLLAAGEQGRRASLPSATIMLRQPMNRFQQMQASDIDIYRNEVRKTKTEIVSLLSRHTKHTPEEIEKDIARAKYFDPYEAVEYGIVDRVMEPDSSEMKKIVQTAAVRT</sequence>
<organism evidence="5 6">
    <name type="scientific">Apatococcus lobatus</name>
    <dbReference type="NCBI Taxonomy" id="904363"/>
    <lineage>
        <taxon>Eukaryota</taxon>
        <taxon>Viridiplantae</taxon>
        <taxon>Chlorophyta</taxon>
        <taxon>core chlorophytes</taxon>
        <taxon>Trebouxiophyceae</taxon>
        <taxon>Chlorellales</taxon>
        <taxon>Chlorellaceae</taxon>
        <taxon>Apatococcus</taxon>
    </lineage>
</organism>
<dbReference type="InterPro" id="IPR001907">
    <property type="entry name" value="ClpP"/>
</dbReference>
<dbReference type="Pfam" id="PF00574">
    <property type="entry name" value="CLP_protease"/>
    <property type="match status" value="1"/>
</dbReference>
<evidence type="ECO:0000313" key="6">
    <source>
        <dbReference type="Proteomes" id="UP001438707"/>
    </source>
</evidence>
<dbReference type="InterPro" id="IPR029045">
    <property type="entry name" value="ClpP/crotonase-like_dom_sf"/>
</dbReference>
<keyword evidence="6" id="KW-1185">Reference proteome</keyword>
<dbReference type="PRINTS" id="PR00127">
    <property type="entry name" value="CLPPROTEASEP"/>
</dbReference>
<evidence type="ECO:0000313" key="5">
    <source>
        <dbReference type="EMBL" id="KAK9819441.1"/>
    </source>
</evidence>
<dbReference type="AlphaFoldDB" id="A0AAW1QDI5"/>
<dbReference type="Proteomes" id="UP001438707">
    <property type="component" value="Unassembled WGS sequence"/>
</dbReference>
<dbReference type="PANTHER" id="PTHR10381:SF47">
    <property type="entry name" value="ATP-DEPENDENT CLP PROTEASE PROTEOLYTIC SUBUNIT-RELATED PROTEIN 4, CHLOROPLASTIC"/>
    <property type="match status" value="1"/>
</dbReference>
<evidence type="ECO:0000256" key="2">
    <source>
        <dbReference type="ARBA" id="ARBA00062827"/>
    </source>
</evidence>
<reference evidence="5 6" key="1">
    <citation type="journal article" date="2024" name="Nat. Commun.">
        <title>Phylogenomics reveals the evolutionary origins of lichenization in chlorophyte algae.</title>
        <authorList>
            <person name="Puginier C."/>
            <person name="Libourel C."/>
            <person name="Otte J."/>
            <person name="Skaloud P."/>
            <person name="Haon M."/>
            <person name="Grisel S."/>
            <person name="Petersen M."/>
            <person name="Berrin J.G."/>
            <person name="Delaux P.M."/>
            <person name="Dal Grande F."/>
            <person name="Keller J."/>
        </authorList>
    </citation>
    <scope>NUCLEOTIDE SEQUENCE [LARGE SCALE GENOMIC DNA]</scope>
    <source>
        <strain evidence="5 6">SAG 2145</strain>
    </source>
</reference>
<comment type="subunit">
    <text evidence="2">Component of the chloroplastic Clp protease core complex which consist of at least 16 proteins: CLPP4 (3 copies), CLPP5 (3 copies), CLPR4 (2 copies), ClpP1 (1 copy), CLPP6 (1 copy), CLPR2 (1 copy), CLPT1 (1 copy), CLPT2 (1 copy) and 3 copies of CLPP3 and/or CLPR1 and/or CLPR3. The core complex is organized in two heptameric rings, one containing CLPP3,4,5,6 in a 1:2:3:1 ratio and the other CLPP1 and CLPR1,2,3,4 in a 3:1:1:1:1 ratio.</text>
</comment>
<feature type="region of interest" description="Disordered" evidence="4">
    <location>
        <begin position="38"/>
        <end position="61"/>
    </location>
</feature>
<dbReference type="FunFam" id="3.90.226.10:FF:000020">
    <property type="entry name" value="ATP-dependent Clp protease proteolytic subunit"/>
    <property type="match status" value="1"/>
</dbReference>
<dbReference type="CDD" id="cd07017">
    <property type="entry name" value="S14_ClpP_2"/>
    <property type="match status" value="1"/>
</dbReference>
<dbReference type="GO" id="GO:0009368">
    <property type="term" value="C:endopeptidase Clp complex"/>
    <property type="evidence" value="ECO:0007669"/>
    <property type="project" value="TreeGrafter"/>
</dbReference>
<comment type="similarity">
    <text evidence="1 3">Belongs to the peptidase S14 family.</text>
</comment>
<evidence type="ECO:0000256" key="4">
    <source>
        <dbReference type="SAM" id="MobiDB-lite"/>
    </source>
</evidence>